<evidence type="ECO:0000313" key="2">
    <source>
        <dbReference type="Proteomes" id="UP000280008"/>
    </source>
</evidence>
<evidence type="ECO:0008006" key="3">
    <source>
        <dbReference type="Google" id="ProtNLM"/>
    </source>
</evidence>
<dbReference type="RefSeq" id="WP_121371126.1">
    <property type="nucleotide sequence ID" value="NZ_RBKS01000001.1"/>
</dbReference>
<evidence type="ECO:0000313" key="1">
    <source>
        <dbReference type="EMBL" id="RKR76156.1"/>
    </source>
</evidence>
<keyword evidence="2" id="KW-1185">Reference proteome</keyword>
<reference evidence="1 2" key="1">
    <citation type="submission" date="2018-10" db="EMBL/GenBank/DDBJ databases">
        <title>Sequencing the genomes of 1000 actinobacteria strains.</title>
        <authorList>
            <person name="Klenk H.-P."/>
        </authorList>
    </citation>
    <scope>NUCLEOTIDE SEQUENCE [LARGE SCALE GENOMIC DNA]</scope>
    <source>
        <strain evidence="1 2">DSM 17894</strain>
    </source>
</reference>
<gene>
    <name evidence="1" type="ORF">C8E83_3321</name>
</gene>
<sequence length="145" mass="15742">MDKHTDEELSDPVRPVDEWAERPEAVTGLEAVAIGRLLLDDVVPGSEVVRRARRGPASLSRSGAESPVLRFRVPAEDADELDAVAAASHLQKSELLRQGLRLVLDQYRDVEGRVATRPAAEAARTIELSETEAAVLRAVAQRVAS</sequence>
<protein>
    <recommendedName>
        <fullName evidence="3">Ribbon-helix-helix CopG family protein</fullName>
    </recommendedName>
</protein>
<dbReference type="OrthoDB" id="9858255at2"/>
<accession>A0A495ILW4</accession>
<dbReference type="EMBL" id="RBKS01000001">
    <property type="protein sequence ID" value="RKR76156.1"/>
    <property type="molecule type" value="Genomic_DNA"/>
</dbReference>
<proteinExistence type="predicted"/>
<organism evidence="1 2">
    <name type="scientific">Frondihabitans australicus</name>
    <dbReference type="NCBI Taxonomy" id="386892"/>
    <lineage>
        <taxon>Bacteria</taxon>
        <taxon>Bacillati</taxon>
        <taxon>Actinomycetota</taxon>
        <taxon>Actinomycetes</taxon>
        <taxon>Micrococcales</taxon>
        <taxon>Microbacteriaceae</taxon>
        <taxon>Frondihabitans</taxon>
    </lineage>
</organism>
<dbReference type="AlphaFoldDB" id="A0A495ILW4"/>
<dbReference type="Proteomes" id="UP000280008">
    <property type="component" value="Unassembled WGS sequence"/>
</dbReference>
<name>A0A495ILW4_9MICO</name>
<comment type="caution">
    <text evidence="1">The sequence shown here is derived from an EMBL/GenBank/DDBJ whole genome shotgun (WGS) entry which is preliminary data.</text>
</comment>